<dbReference type="HOGENOM" id="CLU_022631_2_0_1"/>
<dbReference type="eggNOG" id="ENOG502RXVX">
    <property type="taxonomic scope" value="Eukaryota"/>
</dbReference>
<dbReference type="Pfam" id="PF26080">
    <property type="entry name" value="CUB_animal"/>
    <property type="match status" value="1"/>
</dbReference>
<feature type="compositionally biased region" description="Low complexity" evidence="3">
    <location>
        <begin position="75"/>
        <end position="90"/>
    </location>
</feature>
<comment type="caution">
    <text evidence="2">Lacks conserved residue(s) required for the propagation of feature annotation.</text>
</comment>
<reference evidence="6" key="2">
    <citation type="submission" date="2015-06" db="UniProtKB">
        <authorList>
            <consortium name="EnsemblMetazoa"/>
        </authorList>
    </citation>
    <scope>IDENTIFICATION</scope>
</reference>
<sequence length="445" mass="49355">MFLLFSLVYFTFVLQEIDGYFQTRDSPPPVPFHPLDSMFNGGKGGKTPLVAATYYFNSELGDLRHHREALYSDTPSSSSSSSSSLASPLSNNEPDENPIVNEDVCQAADGRKGSCYDAQECVNKGGVPMGRCANAKRDGIVCCLFELSCGQMASEKFVYFRNPGFPQSYQSSKVCRARIGKMDKNVCFYRVDMLTFDLAPPNRGNCSQDVFVVSGQNENSIVPKICGLNSGQHYYLNVDESDTVSLHALMLGTRRRKFDILITQIPCHSENAAPSHCLQYYTGTHGSIKSFNYDSSTLNMAFEGYPNDIDYVACIKKESGFCSISYELYTDGEKISPFAIGSNYDSGYSLWRPIIAECPDDYLSIGGVRLCSGKLITRTPTLTISTNETTVTDIWRPSSMVLNATIDHPTIITDNTSGPFTVRFVSNHINNARGFHLRYKQNPCK</sequence>
<organism evidence="6 7">
    <name type="scientific">Tetranychus urticae</name>
    <name type="common">Two-spotted spider mite</name>
    <dbReference type="NCBI Taxonomy" id="32264"/>
    <lineage>
        <taxon>Eukaryota</taxon>
        <taxon>Metazoa</taxon>
        <taxon>Ecdysozoa</taxon>
        <taxon>Arthropoda</taxon>
        <taxon>Chelicerata</taxon>
        <taxon>Arachnida</taxon>
        <taxon>Acari</taxon>
        <taxon>Acariformes</taxon>
        <taxon>Trombidiformes</taxon>
        <taxon>Prostigmata</taxon>
        <taxon>Eleutherengona</taxon>
        <taxon>Raphignathae</taxon>
        <taxon>Tetranychoidea</taxon>
        <taxon>Tetranychidae</taxon>
        <taxon>Tetranychus</taxon>
    </lineage>
</organism>
<keyword evidence="4" id="KW-0732">Signal</keyword>
<name>T1K4J4_TETUR</name>
<keyword evidence="7" id="KW-1185">Reference proteome</keyword>
<evidence type="ECO:0000256" key="4">
    <source>
        <dbReference type="SAM" id="SignalP"/>
    </source>
</evidence>
<dbReference type="Gene3D" id="2.60.120.290">
    <property type="entry name" value="Spermadhesin, CUB domain"/>
    <property type="match status" value="2"/>
</dbReference>
<dbReference type="PANTHER" id="PTHR33236">
    <property type="entry name" value="INTRAFLAGELLAR TRANSPORT PROTEIN 122 FAMILY PROTEIN-RELATED"/>
    <property type="match status" value="1"/>
</dbReference>
<evidence type="ECO:0000259" key="5">
    <source>
        <dbReference type="PROSITE" id="PS01180"/>
    </source>
</evidence>
<feature type="domain" description="CUB" evidence="5">
    <location>
        <begin position="149"/>
        <end position="227"/>
    </location>
</feature>
<dbReference type="InterPro" id="IPR058698">
    <property type="entry name" value="CUB_metazoa"/>
</dbReference>
<protein>
    <recommendedName>
        <fullName evidence="5">CUB domain-containing protein</fullName>
    </recommendedName>
</protein>
<dbReference type="EMBL" id="CAEY01001578">
    <property type="status" value="NOT_ANNOTATED_CDS"/>
    <property type="molecule type" value="Genomic_DNA"/>
</dbReference>
<evidence type="ECO:0000256" key="1">
    <source>
        <dbReference type="ARBA" id="ARBA00023157"/>
    </source>
</evidence>
<accession>T1K4J4</accession>
<feature type="chain" id="PRO_5004580291" description="CUB domain-containing protein" evidence="4">
    <location>
        <begin position="20"/>
        <end position="445"/>
    </location>
</feature>
<evidence type="ECO:0000256" key="2">
    <source>
        <dbReference type="PROSITE-ProRule" id="PRU00059"/>
    </source>
</evidence>
<proteinExistence type="predicted"/>
<dbReference type="InterPro" id="IPR000859">
    <property type="entry name" value="CUB_dom"/>
</dbReference>
<dbReference type="PANTHER" id="PTHR33236:SF11">
    <property type="entry name" value="CUB DOMAIN-CONTAINING PROTEIN"/>
    <property type="match status" value="1"/>
</dbReference>
<dbReference type="EnsemblMetazoa" id="tetur05g02830.1">
    <property type="protein sequence ID" value="tetur05g02830.1"/>
    <property type="gene ID" value="tetur05g02830"/>
</dbReference>
<dbReference type="PROSITE" id="PS01180">
    <property type="entry name" value="CUB"/>
    <property type="match status" value="1"/>
</dbReference>
<keyword evidence="1" id="KW-1015">Disulfide bond</keyword>
<dbReference type="AlphaFoldDB" id="T1K4J4"/>
<evidence type="ECO:0000313" key="6">
    <source>
        <dbReference type="EnsemblMetazoa" id="tetur05g02830.1"/>
    </source>
</evidence>
<feature type="region of interest" description="Disordered" evidence="3">
    <location>
        <begin position="71"/>
        <end position="99"/>
    </location>
</feature>
<dbReference type="Proteomes" id="UP000015104">
    <property type="component" value="Unassembled WGS sequence"/>
</dbReference>
<evidence type="ECO:0000256" key="3">
    <source>
        <dbReference type="SAM" id="MobiDB-lite"/>
    </source>
</evidence>
<evidence type="ECO:0000313" key="7">
    <source>
        <dbReference type="Proteomes" id="UP000015104"/>
    </source>
</evidence>
<reference evidence="7" key="1">
    <citation type="submission" date="2011-08" db="EMBL/GenBank/DDBJ databases">
        <authorList>
            <person name="Rombauts S."/>
        </authorList>
    </citation>
    <scope>NUCLEOTIDE SEQUENCE</scope>
    <source>
        <strain evidence="7">London</strain>
    </source>
</reference>
<dbReference type="InterPro" id="IPR035914">
    <property type="entry name" value="Sperma_CUB_dom_sf"/>
</dbReference>
<dbReference type="SUPFAM" id="SSF49854">
    <property type="entry name" value="Spermadhesin, CUB domain"/>
    <property type="match status" value="1"/>
</dbReference>
<feature type="signal peptide" evidence="4">
    <location>
        <begin position="1"/>
        <end position="19"/>
    </location>
</feature>